<gene>
    <name evidence="1" type="primary">xth</name>
    <name evidence="1" type="ORF">E0946_06175</name>
</gene>
<comment type="caution">
    <text evidence="1">The sequence shown here is derived from an EMBL/GenBank/DDBJ whole genome shotgun (WGS) entry which is preliminary data.</text>
</comment>
<protein>
    <submittedName>
        <fullName evidence="1">Exodeoxyribonuclease III</fullName>
        <ecNumber evidence="1">3.1.11.2</ecNumber>
    </submittedName>
</protein>
<dbReference type="EC" id="3.1.11.2" evidence="1"/>
<keyword evidence="1" id="KW-0378">Hydrolase</keyword>
<keyword evidence="2" id="KW-1185">Reference proteome</keyword>
<dbReference type="EMBL" id="SMOG01000023">
    <property type="protein sequence ID" value="TDF72594.1"/>
    <property type="molecule type" value="Genomic_DNA"/>
</dbReference>
<organism evidence="1 2">
    <name type="scientific">Candidatus Syntrophosphaera thermopropionivorans</name>
    <dbReference type="NCBI Taxonomy" id="2593015"/>
    <lineage>
        <taxon>Bacteria</taxon>
        <taxon>Pseudomonadati</taxon>
        <taxon>Candidatus Cloacimonadota</taxon>
        <taxon>Candidatus Cloacimonadia</taxon>
        <taxon>Candidatus Cloacimonadales</taxon>
        <taxon>Candidatus Cloacimonadaceae</taxon>
        <taxon>Candidatus Syntrophosphaera</taxon>
    </lineage>
</organism>
<reference evidence="1" key="1">
    <citation type="submission" date="2019-03" db="EMBL/GenBank/DDBJ databases">
        <title>Candidatus Syntrophosphaera thermopropionivorans: a novel player in syntrophic propionate oxidation during anaerobic digestion.</title>
        <authorList>
            <person name="Dyksma S."/>
        </authorList>
    </citation>
    <scope>NUCLEOTIDE SEQUENCE</scope>
    <source>
        <strain evidence="1">W5</strain>
    </source>
</reference>
<sequence length="258" mass="30517">MELNLWSWNVNGLRAAINKGFLETILREQPDWLGLQETKLQEHQIPSELGVLSNYYMYWSHSQRKGYSGVAVFTKREPQKILYGFGVPEFDGEGRIIRCFYDSFIIYNIYFPNGQMSDDRLNYKLRFYDKCLEVMEEDRKKSPMVIVTGDFNTAHKEIDLANPKENEKTSGFLPIERAWLDKIVAIGWIDTFRMFHPEPQRYSWWSYRTKARPRNVGWRIDYFFVNEEAKDRIIDADIRDDIMGSDHCPVTLRISVPS</sequence>
<name>A0AC61QHZ3_9BACT</name>
<evidence type="ECO:0000313" key="1">
    <source>
        <dbReference type="EMBL" id="TDF72594.1"/>
    </source>
</evidence>
<evidence type="ECO:0000313" key="2">
    <source>
        <dbReference type="Proteomes" id="UP000294588"/>
    </source>
</evidence>
<proteinExistence type="predicted"/>
<accession>A0AC61QHZ3</accession>
<dbReference type="Proteomes" id="UP000294588">
    <property type="component" value="Unassembled WGS sequence"/>
</dbReference>